<evidence type="ECO:0000256" key="2">
    <source>
        <dbReference type="ARBA" id="ARBA00004613"/>
    </source>
</evidence>
<evidence type="ECO:0000256" key="14">
    <source>
        <dbReference type="SAM" id="SignalP"/>
    </source>
</evidence>
<feature type="signal peptide" evidence="14">
    <location>
        <begin position="1"/>
        <end position="32"/>
    </location>
</feature>
<evidence type="ECO:0000256" key="1">
    <source>
        <dbReference type="ARBA" id="ARBA00004251"/>
    </source>
</evidence>
<name>A0AA88LL23_ARTSF</name>
<keyword evidence="4" id="KW-1003">Cell membrane</keyword>
<dbReference type="InterPro" id="IPR003599">
    <property type="entry name" value="Ig_sub"/>
</dbReference>
<reference evidence="17" key="1">
    <citation type="submission" date="2023-07" db="EMBL/GenBank/DDBJ databases">
        <title>Chromosome-level genome assembly of Artemia franciscana.</title>
        <authorList>
            <person name="Jo E."/>
        </authorList>
    </citation>
    <scope>NUCLEOTIDE SEQUENCE</scope>
    <source>
        <tissue evidence="17">Whole body</tissue>
    </source>
</reference>
<dbReference type="GO" id="GO:0048513">
    <property type="term" value="P:animal organ development"/>
    <property type="evidence" value="ECO:0007669"/>
    <property type="project" value="TreeGrafter"/>
</dbReference>
<dbReference type="FunFam" id="2.60.40.10:FF:000107">
    <property type="entry name" value="Myosin, light chain kinase a"/>
    <property type="match status" value="1"/>
</dbReference>
<dbReference type="InterPro" id="IPR036179">
    <property type="entry name" value="Ig-like_dom_sf"/>
</dbReference>
<dbReference type="SUPFAM" id="SSF48726">
    <property type="entry name" value="Immunoglobulin"/>
    <property type="match status" value="1"/>
</dbReference>
<dbReference type="Pfam" id="PF07679">
    <property type="entry name" value="I-set"/>
    <property type="match status" value="1"/>
</dbReference>
<dbReference type="InterPro" id="IPR003598">
    <property type="entry name" value="Ig_sub2"/>
</dbReference>
<dbReference type="InterPro" id="IPR013783">
    <property type="entry name" value="Ig-like_fold"/>
</dbReference>
<organism evidence="17 18">
    <name type="scientific">Artemia franciscana</name>
    <name type="common">Brine shrimp</name>
    <name type="synonym">Artemia sanfranciscana</name>
    <dbReference type="NCBI Taxonomy" id="6661"/>
    <lineage>
        <taxon>Eukaryota</taxon>
        <taxon>Metazoa</taxon>
        <taxon>Ecdysozoa</taxon>
        <taxon>Arthropoda</taxon>
        <taxon>Crustacea</taxon>
        <taxon>Branchiopoda</taxon>
        <taxon>Anostraca</taxon>
        <taxon>Artemiidae</taxon>
        <taxon>Artemia</taxon>
    </lineage>
</organism>
<dbReference type="GO" id="GO:0005615">
    <property type="term" value="C:extracellular space"/>
    <property type="evidence" value="ECO:0007669"/>
    <property type="project" value="TreeGrafter"/>
</dbReference>
<evidence type="ECO:0008006" key="19">
    <source>
        <dbReference type="Google" id="ProtNLM"/>
    </source>
</evidence>
<sequence length="349" mass="38866">MWLMRAYLGRIRPHFVICLMVLLATGVEEIAGVLCFPDESFDAASRAYVAPIVFSGKVRSRGDNFNGGVYRTVFDVHTVYKGNIGVGAQVKLDFFDPDAKNSIRLRRRSRKHSILLRRCILAASVQPGKRYIVFASEITGGNYSVVSAPILQSKKTTREVRSIVCKKCAKPPAAAGLRDVKLTTRHRLMLKCRIKGNPIPSVIWFKDGKELRPSKRIKIKTRRRKSNLRITCLKEEDAGIYECRPSSIMGQGSSTKARVTVTKSPRMSLRPGNVSSTLWPLIAVPCPIESFCLNGGTCKYYEAVGELVCHCAEGYKGQRCESKDLLGNIPRDHLSLDATLRTLALYLGK</sequence>
<keyword evidence="10" id="KW-0472">Membrane</keyword>
<proteinExistence type="inferred from homology"/>
<dbReference type="PROSITE" id="PS00022">
    <property type="entry name" value="EGF_1"/>
    <property type="match status" value="1"/>
</dbReference>
<dbReference type="SUPFAM" id="SSF57196">
    <property type="entry name" value="EGF/Laminin"/>
    <property type="match status" value="1"/>
</dbReference>
<dbReference type="PROSITE" id="PS01186">
    <property type="entry name" value="EGF_2"/>
    <property type="match status" value="1"/>
</dbReference>
<evidence type="ECO:0000256" key="11">
    <source>
        <dbReference type="ARBA" id="ARBA00023157"/>
    </source>
</evidence>
<dbReference type="PROSITE" id="PS50835">
    <property type="entry name" value="IG_LIKE"/>
    <property type="match status" value="1"/>
</dbReference>
<dbReference type="GO" id="GO:0005886">
    <property type="term" value="C:plasma membrane"/>
    <property type="evidence" value="ECO:0007669"/>
    <property type="project" value="UniProtKB-SubCell"/>
</dbReference>
<dbReference type="GO" id="GO:0007399">
    <property type="term" value="P:nervous system development"/>
    <property type="evidence" value="ECO:0007669"/>
    <property type="project" value="InterPro"/>
</dbReference>
<dbReference type="InterPro" id="IPR013098">
    <property type="entry name" value="Ig_I-set"/>
</dbReference>
<keyword evidence="5" id="KW-0964">Secreted</keyword>
<dbReference type="SMART" id="SM00409">
    <property type="entry name" value="IG"/>
    <property type="match status" value="1"/>
</dbReference>
<keyword evidence="18" id="KW-1185">Reference proteome</keyword>
<comment type="caution">
    <text evidence="17">The sequence shown here is derived from an EMBL/GenBank/DDBJ whole genome shotgun (WGS) entry which is preliminary data.</text>
</comment>
<feature type="domain" description="EGF-like" evidence="15">
    <location>
        <begin position="282"/>
        <end position="321"/>
    </location>
</feature>
<dbReference type="InterPro" id="IPR007110">
    <property type="entry name" value="Ig-like_dom"/>
</dbReference>
<dbReference type="CDD" id="cd00054">
    <property type="entry name" value="EGF_CA"/>
    <property type="match status" value="1"/>
</dbReference>
<keyword evidence="6 13" id="KW-0245">EGF-like domain</keyword>
<evidence type="ECO:0000313" key="17">
    <source>
        <dbReference type="EMBL" id="KAK2726015.1"/>
    </source>
</evidence>
<evidence type="ECO:0000256" key="7">
    <source>
        <dbReference type="ARBA" id="ARBA00022692"/>
    </source>
</evidence>
<dbReference type="PANTHER" id="PTHR11100">
    <property type="entry name" value="HEREGULIN-NEUREGULIN FAMILY MEMBER"/>
    <property type="match status" value="1"/>
</dbReference>
<keyword evidence="8" id="KW-1133">Transmembrane helix</keyword>
<dbReference type="PANTHER" id="PTHR11100:SF12">
    <property type="entry name" value="PROTEIN VEIN"/>
    <property type="match status" value="1"/>
</dbReference>
<feature type="disulfide bond" evidence="13">
    <location>
        <begin position="292"/>
        <end position="309"/>
    </location>
</feature>
<dbReference type="InterPro" id="IPR040180">
    <property type="entry name" value="Neuregulin"/>
</dbReference>
<comment type="subcellular location">
    <subcellularLocation>
        <location evidence="1">Cell membrane</location>
        <topology evidence="1">Single-pass type I membrane protein</topology>
    </subcellularLocation>
    <subcellularLocation>
        <location evidence="2">Secreted</location>
    </subcellularLocation>
</comment>
<feature type="domain" description="Ig-like" evidence="16">
    <location>
        <begin position="171"/>
        <end position="260"/>
    </location>
</feature>
<evidence type="ECO:0000256" key="4">
    <source>
        <dbReference type="ARBA" id="ARBA00022475"/>
    </source>
</evidence>
<evidence type="ECO:0000259" key="15">
    <source>
        <dbReference type="PROSITE" id="PS50026"/>
    </source>
</evidence>
<evidence type="ECO:0000256" key="9">
    <source>
        <dbReference type="ARBA" id="ARBA00023030"/>
    </source>
</evidence>
<evidence type="ECO:0000256" key="10">
    <source>
        <dbReference type="ARBA" id="ARBA00023136"/>
    </source>
</evidence>
<dbReference type="PROSITE" id="PS50026">
    <property type="entry name" value="EGF_3"/>
    <property type="match status" value="1"/>
</dbReference>
<dbReference type="GO" id="GO:0035556">
    <property type="term" value="P:intracellular signal transduction"/>
    <property type="evidence" value="ECO:0007669"/>
    <property type="project" value="TreeGrafter"/>
</dbReference>
<dbReference type="InterPro" id="IPR000742">
    <property type="entry name" value="EGF"/>
</dbReference>
<evidence type="ECO:0000256" key="5">
    <source>
        <dbReference type="ARBA" id="ARBA00022525"/>
    </source>
</evidence>
<keyword evidence="14" id="KW-0732">Signal</keyword>
<dbReference type="Pfam" id="PF24700">
    <property type="entry name" value="Vein_beta-barrel"/>
    <property type="match status" value="1"/>
</dbReference>
<comment type="similarity">
    <text evidence="3">Belongs to the neuregulin family.</text>
</comment>
<keyword evidence="7" id="KW-0812">Transmembrane</keyword>
<evidence type="ECO:0000256" key="13">
    <source>
        <dbReference type="PROSITE-ProRule" id="PRU00076"/>
    </source>
</evidence>
<dbReference type="Gene3D" id="2.60.40.10">
    <property type="entry name" value="Immunoglobulins"/>
    <property type="match status" value="1"/>
</dbReference>
<dbReference type="EMBL" id="JAVRJZ010000002">
    <property type="protein sequence ID" value="KAK2726015.1"/>
    <property type="molecule type" value="Genomic_DNA"/>
</dbReference>
<keyword evidence="12" id="KW-0393">Immunoglobulin domain</keyword>
<evidence type="ECO:0000256" key="12">
    <source>
        <dbReference type="ARBA" id="ARBA00023319"/>
    </source>
</evidence>
<keyword evidence="9" id="KW-0339">Growth factor</keyword>
<evidence type="ECO:0000256" key="6">
    <source>
        <dbReference type="ARBA" id="ARBA00022536"/>
    </source>
</evidence>
<evidence type="ECO:0000256" key="8">
    <source>
        <dbReference type="ARBA" id="ARBA00022989"/>
    </source>
</evidence>
<evidence type="ECO:0000259" key="16">
    <source>
        <dbReference type="PROSITE" id="PS50835"/>
    </source>
</evidence>
<comment type="caution">
    <text evidence="13">Lacks conserved residue(s) required for the propagation of feature annotation.</text>
</comment>
<dbReference type="AlphaFoldDB" id="A0AA88LL23"/>
<evidence type="ECO:0000256" key="3">
    <source>
        <dbReference type="ARBA" id="ARBA00008216"/>
    </source>
</evidence>
<dbReference type="GO" id="GO:0008083">
    <property type="term" value="F:growth factor activity"/>
    <property type="evidence" value="ECO:0007669"/>
    <property type="project" value="UniProtKB-KW"/>
</dbReference>
<dbReference type="Gene3D" id="2.10.25.10">
    <property type="entry name" value="Laminin"/>
    <property type="match status" value="1"/>
</dbReference>
<dbReference type="InterPro" id="IPR057777">
    <property type="entry name" value="Beta-barrel_vein"/>
</dbReference>
<accession>A0AA88LL23</accession>
<feature type="chain" id="PRO_5041645874" description="Protein vein" evidence="14">
    <location>
        <begin position="33"/>
        <end position="349"/>
    </location>
</feature>
<evidence type="ECO:0000313" key="18">
    <source>
        <dbReference type="Proteomes" id="UP001187531"/>
    </source>
</evidence>
<dbReference type="SMART" id="SM00408">
    <property type="entry name" value="IGc2"/>
    <property type="match status" value="1"/>
</dbReference>
<dbReference type="Proteomes" id="UP001187531">
    <property type="component" value="Unassembled WGS sequence"/>
</dbReference>
<feature type="disulfide bond" evidence="13">
    <location>
        <begin position="311"/>
        <end position="320"/>
    </location>
</feature>
<gene>
    <name evidence="17" type="ORF">QYM36_000470</name>
</gene>
<protein>
    <recommendedName>
        <fullName evidence="19">Protein vein</fullName>
    </recommendedName>
</protein>
<keyword evidence="11 13" id="KW-1015">Disulfide bond</keyword>